<keyword evidence="6" id="KW-1185">Reference proteome</keyword>
<dbReference type="InterPro" id="IPR001680">
    <property type="entry name" value="WD40_rpt"/>
</dbReference>
<dbReference type="PROSITE" id="PS50294">
    <property type="entry name" value="WD_REPEATS_REGION"/>
    <property type="match status" value="1"/>
</dbReference>
<dbReference type="Gene3D" id="2.130.10.10">
    <property type="entry name" value="YVTN repeat-like/Quinoprotein amine dehydrogenase"/>
    <property type="match status" value="2"/>
</dbReference>
<dbReference type="PANTHER" id="PTHR22844">
    <property type="entry name" value="F-BOX AND WD40 DOMAIN PROTEIN"/>
    <property type="match status" value="1"/>
</dbReference>
<dbReference type="InterPro" id="IPR045182">
    <property type="entry name" value="JINGUBANG-like"/>
</dbReference>
<dbReference type="AlphaFoldDB" id="A0A2U1M7W4"/>
<dbReference type="Proteomes" id="UP000245207">
    <property type="component" value="Unassembled WGS sequence"/>
</dbReference>
<organism evidence="5 6">
    <name type="scientific">Artemisia annua</name>
    <name type="common">Sweet wormwood</name>
    <dbReference type="NCBI Taxonomy" id="35608"/>
    <lineage>
        <taxon>Eukaryota</taxon>
        <taxon>Viridiplantae</taxon>
        <taxon>Streptophyta</taxon>
        <taxon>Embryophyta</taxon>
        <taxon>Tracheophyta</taxon>
        <taxon>Spermatophyta</taxon>
        <taxon>Magnoliopsida</taxon>
        <taxon>eudicotyledons</taxon>
        <taxon>Gunneridae</taxon>
        <taxon>Pentapetalae</taxon>
        <taxon>asterids</taxon>
        <taxon>campanulids</taxon>
        <taxon>Asterales</taxon>
        <taxon>Asteraceae</taxon>
        <taxon>Asteroideae</taxon>
        <taxon>Anthemideae</taxon>
        <taxon>Artemisiinae</taxon>
        <taxon>Artemisia</taxon>
    </lineage>
</organism>
<dbReference type="SUPFAM" id="SSF50978">
    <property type="entry name" value="WD40 repeat-like"/>
    <property type="match status" value="1"/>
</dbReference>
<feature type="compositionally biased region" description="Polar residues" evidence="4">
    <location>
        <begin position="50"/>
        <end position="68"/>
    </location>
</feature>
<proteinExistence type="predicted"/>
<keyword evidence="1 3" id="KW-0853">WD repeat</keyword>
<dbReference type="STRING" id="35608.A0A2U1M7W4"/>
<feature type="repeat" description="WD" evidence="3">
    <location>
        <begin position="212"/>
        <end position="253"/>
    </location>
</feature>
<accession>A0A2U1M7W4</accession>
<gene>
    <name evidence="5" type="ORF">CTI12_AA410450</name>
</gene>
<evidence type="ECO:0000256" key="1">
    <source>
        <dbReference type="ARBA" id="ARBA00022574"/>
    </source>
</evidence>
<keyword evidence="2" id="KW-0677">Repeat</keyword>
<feature type="repeat" description="WD" evidence="3">
    <location>
        <begin position="254"/>
        <end position="283"/>
    </location>
</feature>
<evidence type="ECO:0000313" key="5">
    <source>
        <dbReference type="EMBL" id="PWA57297.1"/>
    </source>
</evidence>
<evidence type="ECO:0000256" key="4">
    <source>
        <dbReference type="SAM" id="MobiDB-lite"/>
    </source>
</evidence>
<dbReference type="EMBL" id="PKPP01006209">
    <property type="protein sequence ID" value="PWA57297.1"/>
    <property type="molecule type" value="Genomic_DNA"/>
</dbReference>
<name>A0A2U1M7W4_ARTAN</name>
<dbReference type="SMART" id="SM00320">
    <property type="entry name" value="WD40"/>
    <property type="match status" value="7"/>
</dbReference>
<sequence>MTKQMNKSATFPCNKNPLPRRQKLSVLLHNSEPNIFITTQENSFEKRHSNSSSLSPDMPTNSSPRNHFMSPLNQISSPYTKSPWSFPYNNYNDTKIGLMGSLVREEGHIYSLASSGDLLYTGSDSKNIRVWKNLMEYSGFKSSSGLVKAIVCSGDRIFTGHEDGKIRVWKYLNYRKKHYKRVGNLPTTKDYIKSSMNPNNYIEVRRRRNVPWVKHYDAVACMSLDEENGLLYSGSWDKSMKVWCLSDSKCLESVHAHEDAINSVVVFDGLVFTGSADGTVKVWRRELVGKTTKHIFVYTLLDQESAVTAVVVNNEGTVYAGTSDGLVSFWEREKQTLSNVGILRGHKLAVLCLATAGKLLLSGSADMSICVWRSEGSGVHTFLSVLNGHTGPVKCLAVQELLDEDDEDGSDRDWVVYSGSLDNSVNLWRVSEQPELCSSSETSACMRYSTSKLALYDSSRHVG</sequence>
<dbReference type="Pfam" id="PF00400">
    <property type="entry name" value="WD40"/>
    <property type="match status" value="6"/>
</dbReference>
<dbReference type="PROSITE" id="PS50082">
    <property type="entry name" value="WD_REPEATS_2"/>
    <property type="match status" value="3"/>
</dbReference>
<dbReference type="InterPro" id="IPR036322">
    <property type="entry name" value="WD40_repeat_dom_sf"/>
</dbReference>
<dbReference type="OrthoDB" id="674604at2759"/>
<comment type="caution">
    <text evidence="5">The sequence shown here is derived from an EMBL/GenBank/DDBJ whole genome shotgun (WGS) entry which is preliminary data.</text>
</comment>
<evidence type="ECO:0000256" key="3">
    <source>
        <dbReference type="PROSITE-ProRule" id="PRU00221"/>
    </source>
</evidence>
<evidence type="ECO:0000313" key="6">
    <source>
        <dbReference type="Proteomes" id="UP000245207"/>
    </source>
</evidence>
<dbReference type="InterPro" id="IPR020472">
    <property type="entry name" value="WD40_PAC1"/>
</dbReference>
<dbReference type="InterPro" id="IPR015943">
    <property type="entry name" value="WD40/YVTN_repeat-like_dom_sf"/>
</dbReference>
<dbReference type="PANTHER" id="PTHR22844:SF370">
    <property type="entry name" value="OS12G0594000 PROTEIN"/>
    <property type="match status" value="1"/>
</dbReference>
<reference evidence="5 6" key="1">
    <citation type="journal article" date="2018" name="Mol. Plant">
        <title>The genome of Artemisia annua provides insight into the evolution of Asteraceae family and artemisinin biosynthesis.</title>
        <authorList>
            <person name="Shen Q."/>
            <person name="Zhang L."/>
            <person name="Liao Z."/>
            <person name="Wang S."/>
            <person name="Yan T."/>
            <person name="Shi P."/>
            <person name="Liu M."/>
            <person name="Fu X."/>
            <person name="Pan Q."/>
            <person name="Wang Y."/>
            <person name="Lv Z."/>
            <person name="Lu X."/>
            <person name="Zhang F."/>
            <person name="Jiang W."/>
            <person name="Ma Y."/>
            <person name="Chen M."/>
            <person name="Hao X."/>
            <person name="Li L."/>
            <person name="Tang Y."/>
            <person name="Lv G."/>
            <person name="Zhou Y."/>
            <person name="Sun X."/>
            <person name="Brodelius P.E."/>
            <person name="Rose J.K.C."/>
            <person name="Tang K."/>
        </authorList>
    </citation>
    <scope>NUCLEOTIDE SEQUENCE [LARGE SCALE GENOMIC DNA]</scope>
    <source>
        <strain evidence="6">cv. Huhao1</strain>
        <tissue evidence="5">Leaf</tissue>
    </source>
</reference>
<evidence type="ECO:0000256" key="2">
    <source>
        <dbReference type="ARBA" id="ARBA00022737"/>
    </source>
</evidence>
<dbReference type="FunFam" id="2.130.10.10:FF:000775">
    <property type="entry name" value="BnaA09g28200D protein"/>
    <property type="match status" value="1"/>
</dbReference>
<feature type="region of interest" description="Disordered" evidence="4">
    <location>
        <begin position="40"/>
        <end position="68"/>
    </location>
</feature>
<dbReference type="PRINTS" id="PR00320">
    <property type="entry name" value="GPROTEINBRPT"/>
</dbReference>
<dbReference type="CDD" id="cd00200">
    <property type="entry name" value="WD40"/>
    <property type="match status" value="1"/>
</dbReference>
<feature type="repeat" description="WD" evidence="3">
    <location>
        <begin position="343"/>
        <end position="372"/>
    </location>
</feature>
<protein>
    <submittedName>
        <fullName evidence="5">Transducin/WD40 repeat-like superfamily protein</fullName>
    </submittedName>
</protein>